<comment type="caution">
    <text evidence="1">The sequence shown here is derived from an EMBL/GenBank/DDBJ whole genome shotgun (WGS) entry which is preliminary data.</text>
</comment>
<evidence type="ECO:0000313" key="1">
    <source>
        <dbReference type="EMBL" id="MCC9020421.1"/>
    </source>
</evidence>
<dbReference type="RefSeq" id="WP_230001238.1">
    <property type="nucleotide sequence ID" value="NZ_JAJJMN010000002.1"/>
</dbReference>
<accession>A0ABS8M8C6</accession>
<proteinExistence type="predicted"/>
<evidence type="ECO:0000313" key="2">
    <source>
        <dbReference type="Proteomes" id="UP001430700"/>
    </source>
</evidence>
<gene>
    <name evidence="1" type="ORF">LNQ34_21870</name>
</gene>
<dbReference type="EMBL" id="JAJJMN010000002">
    <property type="protein sequence ID" value="MCC9020421.1"/>
    <property type="molecule type" value="Genomic_DNA"/>
</dbReference>
<dbReference type="Proteomes" id="UP001430700">
    <property type="component" value="Unassembled WGS sequence"/>
</dbReference>
<reference evidence="1" key="1">
    <citation type="submission" date="2021-11" db="EMBL/GenBank/DDBJ databases">
        <title>Description of novel Flavobacterium species.</title>
        <authorList>
            <person name="Saticioglu I.B."/>
            <person name="Ay H."/>
            <person name="Altun S."/>
            <person name="Duman M."/>
        </authorList>
    </citation>
    <scope>NUCLEOTIDE SEQUENCE</scope>
    <source>
        <strain evidence="1">F-126</strain>
    </source>
</reference>
<organism evidence="1 2">
    <name type="scientific">Flavobacterium lipolyticum</name>
    <dbReference type="NCBI Taxonomy" id="2893754"/>
    <lineage>
        <taxon>Bacteria</taxon>
        <taxon>Pseudomonadati</taxon>
        <taxon>Bacteroidota</taxon>
        <taxon>Flavobacteriia</taxon>
        <taxon>Flavobacteriales</taxon>
        <taxon>Flavobacteriaceae</taxon>
        <taxon>Flavobacterium</taxon>
    </lineage>
</organism>
<name>A0ABS8M8C6_9FLAO</name>
<keyword evidence="2" id="KW-1185">Reference proteome</keyword>
<evidence type="ECO:0008006" key="3">
    <source>
        <dbReference type="Google" id="ProtNLM"/>
    </source>
</evidence>
<sequence length="174" mass="20430">MEIKSFKIPGESTKRQWAVYLFIATPRDKNEVIKLYVGKVGDNRDGCNPVISRIGNHFSYNKIHSQIRNKIEKTDEYDYEYFYCHFGEYEDNAQIRLESKQKINELERELNRKIQKQIFGDLKYILLNPYGGKYVTKTKKLSRNILSETEINILDKLIEKALSTNSYNGFGQEG</sequence>
<protein>
    <recommendedName>
        <fullName evidence="3">GIY-YIG nuclease family protein</fullName>
    </recommendedName>
</protein>